<dbReference type="GO" id="GO:0016705">
    <property type="term" value="F:oxidoreductase activity, acting on paired donors, with incorporation or reduction of molecular oxygen"/>
    <property type="evidence" value="ECO:0007669"/>
    <property type="project" value="InterPro"/>
</dbReference>
<dbReference type="Proteomes" id="UP000005205">
    <property type="component" value="Unassembled WGS sequence"/>
</dbReference>
<dbReference type="AlphaFoldDB" id="A0A158NWK7"/>
<dbReference type="KEGG" id="acep:105625184"/>
<evidence type="ECO:0008006" key="6">
    <source>
        <dbReference type="Google" id="ProtNLM"/>
    </source>
</evidence>
<keyword evidence="2 3" id="KW-0503">Monooxygenase</keyword>
<dbReference type="EMBL" id="ADTU01028138">
    <property type="status" value="NOT_ANNOTATED_CDS"/>
    <property type="molecule type" value="Genomic_DNA"/>
</dbReference>
<dbReference type="Pfam" id="PF00067">
    <property type="entry name" value="p450"/>
    <property type="match status" value="1"/>
</dbReference>
<gene>
    <name evidence="4" type="primary">105625184</name>
</gene>
<sequence>MVISIYVVYKDPNFWPNPEIFVLPFSVGPRNCLGHRFTVLEMKAMTFL</sequence>
<reference evidence="4" key="2">
    <citation type="submission" date="2016-04" db="UniProtKB">
        <authorList>
            <consortium name="EnsemblMetazoa"/>
        </authorList>
    </citation>
    <scope>IDENTIFICATION</scope>
</reference>
<dbReference type="GO" id="GO:0020037">
    <property type="term" value="F:heme binding"/>
    <property type="evidence" value="ECO:0007669"/>
    <property type="project" value="InterPro"/>
</dbReference>
<comment type="similarity">
    <text evidence="1 3">Belongs to the cytochrome P450 family.</text>
</comment>
<proteinExistence type="inferred from homology"/>
<dbReference type="Gene3D" id="1.10.630.10">
    <property type="entry name" value="Cytochrome P450"/>
    <property type="match status" value="1"/>
</dbReference>
<dbReference type="OrthoDB" id="1470350at2759"/>
<accession>A0A158NWK7</accession>
<keyword evidence="3" id="KW-0560">Oxidoreductase</keyword>
<keyword evidence="3" id="KW-0479">Metal-binding</keyword>
<dbReference type="InParanoid" id="A0A158NWK7"/>
<evidence type="ECO:0000313" key="4">
    <source>
        <dbReference type="EnsemblMetazoa" id="XP_012061915.1"/>
    </source>
</evidence>
<dbReference type="GO" id="GO:0005506">
    <property type="term" value="F:iron ion binding"/>
    <property type="evidence" value="ECO:0007669"/>
    <property type="project" value="InterPro"/>
</dbReference>
<name>A0A158NWK7_ATTCE</name>
<evidence type="ECO:0000256" key="2">
    <source>
        <dbReference type="ARBA" id="ARBA00023033"/>
    </source>
</evidence>
<reference evidence="5" key="1">
    <citation type="journal article" date="2011" name="PLoS Genet.">
        <title>The genome sequence of the leaf-cutter ant Atta cephalotes reveals insights into its obligate symbiotic lifestyle.</title>
        <authorList>
            <person name="Suen G."/>
            <person name="Teiling C."/>
            <person name="Li L."/>
            <person name="Holt C."/>
            <person name="Abouheif E."/>
            <person name="Bornberg-Bauer E."/>
            <person name="Bouffard P."/>
            <person name="Caldera E.J."/>
            <person name="Cash E."/>
            <person name="Cavanaugh A."/>
            <person name="Denas O."/>
            <person name="Elhaik E."/>
            <person name="Fave M.J."/>
            <person name="Gadau J."/>
            <person name="Gibson J.D."/>
            <person name="Graur D."/>
            <person name="Grubbs K.J."/>
            <person name="Hagen D.E."/>
            <person name="Harkins T.T."/>
            <person name="Helmkampf M."/>
            <person name="Hu H."/>
            <person name="Johnson B.R."/>
            <person name="Kim J."/>
            <person name="Marsh S.E."/>
            <person name="Moeller J.A."/>
            <person name="Munoz-Torres M.C."/>
            <person name="Murphy M.C."/>
            <person name="Naughton M.C."/>
            <person name="Nigam S."/>
            <person name="Overson R."/>
            <person name="Rajakumar R."/>
            <person name="Reese J.T."/>
            <person name="Scott J.J."/>
            <person name="Smith C.R."/>
            <person name="Tao S."/>
            <person name="Tsutsui N.D."/>
            <person name="Viljakainen L."/>
            <person name="Wissler L."/>
            <person name="Yandell M.D."/>
            <person name="Zimmer F."/>
            <person name="Taylor J."/>
            <person name="Slater S.C."/>
            <person name="Clifton S.W."/>
            <person name="Warren W.C."/>
            <person name="Elsik C.G."/>
            <person name="Smith C.D."/>
            <person name="Weinstock G.M."/>
            <person name="Gerardo N.M."/>
            <person name="Currie C.R."/>
        </authorList>
    </citation>
    <scope>NUCLEOTIDE SEQUENCE [LARGE SCALE GENOMIC DNA]</scope>
</reference>
<evidence type="ECO:0000313" key="5">
    <source>
        <dbReference type="Proteomes" id="UP000005205"/>
    </source>
</evidence>
<dbReference type="InterPro" id="IPR001128">
    <property type="entry name" value="Cyt_P450"/>
</dbReference>
<dbReference type="InterPro" id="IPR017972">
    <property type="entry name" value="Cyt_P450_CS"/>
</dbReference>
<evidence type="ECO:0000256" key="3">
    <source>
        <dbReference type="RuleBase" id="RU000461"/>
    </source>
</evidence>
<dbReference type="GO" id="GO:0004497">
    <property type="term" value="F:monooxygenase activity"/>
    <property type="evidence" value="ECO:0007669"/>
    <property type="project" value="UniProtKB-KW"/>
</dbReference>
<dbReference type="PROSITE" id="PS00086">
    <property type="entry name" value="CYTOCHROME_P450"/>
    <property type="match status" value="1"/>
</dbReference>
<dbReference type="InterPro" id="IPR036396">
    <property type="entry name" value="Cyt_P450_sf"/>
</dbReference>
<keyword evidence="3" id="KW-0349">Heme</keyword>
<keyword evidence="3" id="KW-0408">Iron</keyword>
<protein>
    <recommendedName>
        <fullName evidence="6">Cytochrome P450</fullName>
    </recommendedName>
</protein>
<dbReference type="EnsemblMetazoa" id="XM_012206525.1">
    <property type="protein sequence ID" value="XP_012061915.1"/>
    <property type="gene ID" value="LOC105625184"/>
</dbReference>
<keyword evidence="5" id="KW-1185">Reference proteome</keyword>
<dbReference type="SUPFAM" id="SSF48264">
    <property type="entry name" value="Cytochrome P450"/>
    <property type="match status" value="1"/>
</dbReference>
<organism evidence="4 5">
    <name type="scientific">Atta cephalotes</name>
    <name type="common">Leafcutter ant</name>
    <dbReference type="NCBI Taxonomy" id="12957"/>
    <lineage>
        <taxon>Eukaryota</taxon>
        <taxon>Metazoa</taxon>
        <taxon>Ecdysozoa</taxon>
        <taxon>Arthropoda</taxon>
        <taxon>Hexapoda</taxon>
        <taxon>Insecta</taxon>
        <taxon>Pterygota</taxon>
        <taxon>Neoptera</taxon>
        <taxon>Endopterygota</taxon>
        <taxon>Hymenoptera</taxon>
        <taxon>Apocrita</taxon>
        <taxon>Aculeata</taxon>
        <taxon>Formicoidea</taxon>
        <taxon>Formicidae</taxon>
        <taxon>Myrmicinae</taxon>
        <taxon>Atta</taxon>
    </lineage>
</organism>
<evidence type="ECO:0000256" key="1">
    <source>
        <dbReference type="ARBA" id="ARBA00010617"/>
    </source>
</evidence>